<reference evidence="1" key="1">
    <citation type="submission" date="2014-11" db="EMBL/GenBank/DDBJ databases">
        <authorList>
            <person name="Amaro Gonzalez C."/>
        </authorList>
    </citation>
    <scope>NUCLEOTIDE SEQUENCE</scope>
</reference>
<organism evidence="1">
    <name type="scientific">Anguilla anguilla</name>
    <name type="common">European freshwater eel</name>
    <name type="synonym">Muraena anguilla</name>
    <dbReference type="NCBI Taxonomy" id="7936"/>
    <lineage>
        <taxon>Eukaryota</taxon>
        <taxon>Metazoa</taxon>
        <taxon>Chordata</taxon>
        <taxon>Craniata</taxon>
        <taxon>Vertebrata</taxon>
        <taxon>Euteleostomi</taxon>
        <taxon>Actinopterygii</taxon>
        <taxon>Neopterygii</taxon>
        <taxon>Teleostei</taxon>
        <taxon>Anguilliformes</taxon>
        <taxon>Anguillidae</taxon>
        <taxon>Anguilla</taxon>
    </lineage>
</organism>
<evidence type="ECO:0000313" key="1">
    <source>
        <dbReference type="EMBL" id="JAH51054.1"/>
    </source>
</evidence>
<dbReference type="AlphaFoldDB" id="A0A0E9TBG5"/>
<sequence>MVRMLQSSTAEVFLGLPGPFAITESNSVL</sequence>
<accession>A0A0E9TBG5</accession>
<dbReference type="EMBL" id="GBXM01057523">
    <property type="protein sequence ID" value="JAH51054.1"/>
    <property type="molecule type" value="Transcribed_RNA"/>
</dbReference>
<reference evidence="1" key="2">
    <citation type="journal article" date="2015" name="Fish Shellfish Immunol.">
        <title>Early steps in the European eel (Anguilla anguilla)-Vibrio vulnificus interaction in the gills: Role of the RtxA13 toxin.</title>
        <authorList>
            <person name="Callol A."/>
            <person name="Pajuelo D."/>
            <person name="Ebbesson L."/>
            <person name="Teles M."/>
            <person name="MacKenzie S."/>
            <person name="Amaro C."/>
        </authorList>
    </citation>
    <scope>NUCLEOTIDE SEQUENCE</scope>
</reference>
<protein>
    <submittedName>
        <fullName evidence="1">Uncharacterized protein</fullName>
    </submittedName>
</protein>
<name>A0A0E9TBG5_ANGAN</name>
<proteinExistence type="predicted"/>